<dbReference type="InterPro" id="IPR001128">
    <property type="entry name" value="Cyt_P450"/>
</dbReference>
<dbReference type="SUPFAM" id="SSF48264">
    <property type="entry name" value="Cytochrome P450"/>
    <property type="match status" value="1"/>
</dbReference>
<reference evidence="12" key="1">
    <citation type="submission" date="2021-07" db="EMBL/GenBank/DDBJ databases">
        <authorList>
            <person name="Catto M.A."/>
            <person name="Jacobson A."/>
            <person name="Kennedy G."/>
            <person name="Labadie P."/>
            <person name="Hunt B.G."/>
            <person name="Srinivasan R."/>
        </authorList>
    </citation>
    <scope>NUCLEOTIDE SEQUENCE</scope>
    <source>
        <strain evidence="12">PL_HMW_Pooled</strain>
        <tissue evidence="12">Head</tissue>
    </source>
</reference>
<dbReference type="PANTHER" id="PTHR24291">
    <property type="entry name" value="CYTOCHROME P450 FAMILY 4"/>
    <property type="match status" value="1"/>
</dbReference>
<feature type="chain" id="PRO_5041994421" evidence="11">
    <location>
        <begin position="19"/>
        <end position="517"/>
    </location>
</feature>
<dbReference type="InterPro" id="IPR017972">
    <property type="entry name" value="Cyt_P450_CS"/>
</dbReference>
<dbReference type="GO" id="GO:0004497">
    <property type="term" value="F:monooxygenase activity"/>
    <property type="evidence" value="ECO:0007669"/>
    <property type="project" value="UniProtKB-KW"/>
</dbReference>
<protein>
    <submittedName>
        <fullName evidence="12">Cytochrome P450 4C1</fullName>
    </submittedName>
</protein>
<comment type="cofactor">
    <cofactor evidence="1 9">
        <name>heme</name>
        <dbReference type="ChEBI" id="CHEBI:30413"/>
    </cofactor>
</comment>
<keyword evidence="8 10" id="KW-0503">Monooxygenase</keyword>
<dbReference type="InterPro" id="IPR002401">
    <property type="entry name" value="Cyt_P450_E_grp-I"/>
</dbReference>
<evidence type="ECO:0000256" key="3">
    <source>
        <dbReference type="ARBA" id="ARBA00010617"/>
    </source>
</evidence>
<comment type="function">
    <text evidence="2">May be involved in the metabolism of insect hormones and in the breakdown of synthetic insecticides.</text>
</comment>
<evidence type="ECO:0000256" key="10">
    <source>
        <dbReference type="RuleBase" id="RU000461"/>
    </source>
</evidence>
<evidence type="ECO:0000256" key="1">
    <source>
        <dbReference type="ARBA" id="ARBA00001971"/>
    </source>
</evidence>
<dbReference type="InterPro" id="IPR036396">
    <property type="entry name" value="Cyt_P450_sf"/>
</dbReference>
<keyword evidence="11" id="KW-0732">Signal</keyword>
<dbReference type="Proteomes" id="UP001219518">
    <property type="component" value="Unassembled WGS sequence"/>
</dbReference>
<evidence type="ECO:0000256" key="9">
    <source>
        <dbReference type="PIRSR" id="PIRSR602401-1"/>
    </source>
</evidence>
<keyword evidence="4 9" id="KW-0349">Heme</keyword>
<evidence type="ECO:0000313" key="13">
    <source>
        <dbReference type="Proteomes" id="UP001219518"/>
    </source>
</evidence>
<dbReference type="Gene3D" id="1.10.630.10">
    <property type="entry name" value="Cytochrome P450"/>
    <property type="match status" value="1"/>
</dbReference>
<keyword evidence="5 9" id="KW-0479">Metal-binding</keyword>
<dbReference type="GO" id="GO:0020037">
    <property type="term" value="F:heme binding"/>
    <property type="evidence" value="ECO:0007669"/>
    <property type="project" value="InterPro"/>
</dbReference>
<evidence type="ECO:0000256" key="7">
    <source>
        <dbReference type="ARBA" id="ARBA00023004"/>
    </source>
</evidence>
<reference evidence="12" key="2">
    <citation type="journal article" date="2023" name="BMC Genomics">
        <title>Pest status, molecular evolution, and epigenetic factors derived from the genome assembly of Frankliniella fusca, a thysanopteran phytovirus vector.</title>
        <authorList>
            <person name="Catto M.A."/>
            <person name="Labadie P.E."/>
            <person name="Jacobson A.L."/>
            <person name="Kennedy G.G."/>
            <person name="Srinivasan R."/>
            <person name="Hunt B.G."/>
        </authorList>
    </citation>
    <scope>NUCLEOTIDE SEQUENCE</scope>
    <source>
        <strain evidence="12">PL_HMW_Pooled</strain>
    </source>
</reference>
<evidence type="ECO:0000256" key="2">
    <source>
        <dbReference type="ARBA" id="ARBA00003690"/>
    </source>
</evidence>
<dbReference type="PRINTS" id="PR00385">
    <property type="entry name" value="P450"/>
</dbReference>
<organism evidence="12 13">
    <name type="scientific">Frankliniella fusca</name>
    <dbReference type="NCBI Taxonomy" id="407009"/>
    <lineage>
        <taxon>Eukaryota</taxon>
        <taxon>Metazoa</taxon>
        <taxon>Ecdysozoa</taxon>
        <taxon>Arthropoda</taxon>
        <taxon>Hexapoda</taxon>
        <taxon>Insecta</taxon>
        <taxon>Pterygota</taxon>
        <taxon>Neoptera</taxon>
        <taxon>Paraneoptera</taxon>
        <taxon>Thysanoptera</taxon>
        <taxon>Terebrantia</taxon>
        <taxon>Thripoidea</taxon>
        <taxon>Thripidae</taxon>
        <taxon>Frankliniella</taxon>
    </lineage>
</organism>
<evidence type="ECO:0000256" key="5">
    <source>
        <dbReference type="ARBA" id="ARBA00022723"/>
    </source>
</evidence>
<keyword evidence="7 9" id="KW-0408">Iron</keyword>
<proteinExistence type="inferred from homology"/>
<evidence type="ECO:0000256" key="8">
    <source>
        <dbReference type="ARBA" id="ARBA00023033"/>
    </source>
</evidence>
<dbReference type="GO" id="GO:0016705">
    <property type="term" value="F:oxidoreductase activity, acting on paired donors, with incorporation or reduction of molecular oxygen"/>
    <property type="evidence" value="ECO:0007669"/>
    <property type="project" value="InterPro"/>
</dbReference>
<dbReference type="PROSITE" id="PS00086">
    <property type="entry name" value="CYTOCHROME_P450"/>
    <property type="match status" value="1"/>
</dbReference>
<gene>
    <name evidence="12" type="ORF">KUF71_008249</name>
</gene>
<feature type="signal peptide" evidence="11">
    <location>
        <begin position="1"/>
        <end position="18"/>
    </location>
</feature>
<evidence type="ECO:0000256" key="11">
    <source>
        <dbReference type="SAM" id="SignalP"/>
    </source>
</evidence>
<evidence type="ECO:0000256" key="6">
    <source>
        <dbReference type="ARBA" id="ARBA00023002"/>
    </source>
</evidence>
<dbReference type="InterPro" id="IPR050196">
    <property type="entry name" value="Cytochrome_P450_Monoox"/>
</dbReference>
<evidence type="ECO:0000256" key="4">
    <source>
        <dbReference type="ARBA" id="ARBA00022617"/>
    </source>
</evidence>
<dbReference type="PRINTS" id="PR00463">
    <property type="entry name" value="EP450I"/>
</dbReference>
<comment type="caution">
    <text evidence="12">The sequence shown here is derived from an EMBL/GenBank/DDBJ whole genome shotgun (WGS) entry which is preliminary data.</text>
</comment>
<comment type="similarity">
    <text evidence="3 10">Belongs to the cytochrome P450 family.</text>
</comment>
<sequence length="517" mass="58222">MITALAVVLVSLYLLVYAVDKARRTSKLSHLPGPAYPLPIFGHVVHMLGPREGYMRRGMALWTLYGPGPVKFWLGEVPTVTLTRPEDVEPVLSSQSEVDKHDMLYSATLGFFGNGLLTLNGKAWLAHRRALTPAFHFRILDRYAGVFTRRAAAFAAQLGTEVPAGQSFNIMSKMGAFVIGSLMETAFGINPDLSDTPRSEQSEQLHQLVRAADETYDMIAYRILHPWLLAERLFKLSALGRRSRQHEATIAKFVQHVIEVKRAQLQHRAAAVARGEQVNGDDRDDDDDSVREKFTFLDMALSSKNNVMSDSEIIQEVRTLIAVQQTTASTISFIMVMLALHPEVQERARAEVREVNAIGGLSMLERLKRLKYVERVIKETLRLFPVTTFFARKLKKEMLLPDQKTLPAGVTVIVFMYLVHRDPRHWPLPEEFDPDRFLPERCSGRHPYSYAPFSAGPRNCIGQRYAMLQMTAVVAAILARLRVRPGEGCETRAALRVNADLFLKIEGGFNVRLEPVT</sequence>
<dbReference type="GO" id="GO:0005506">
    <property type="term" value="F:iron ion binding"/>
    <property type="evidence" value="ECO:0007669"/>
    <property type="project" value="InterPro"/>
</dbReference>
<dbReference type="EMBL" id="JAHWGI010000970">
    <property type="protein sequence ID" value="KAK3919100.1"/>
    <property type="molecule type" value="Genomic_DNA"/>
</dbReference>
<feature type="binding site" description="axial binding residue" evidence="9">
    <location>
        <position position="460"/>
    </location>
    <ligand>
        <name>heme</name>
        <dbReference type="ChEBI" id="CHEBI:30413"/>
    </ligand>
    <ligandPart>
        <name>Fe</name>
        <dbReference type="ChEBI" id="CHEBI:18248"/>
    </ligandPart>
</feature>
<evidence type="ECO:0000313" key="12">
    <source>
        <dbReference type="EMBL" id="KAK3919100.1"/>
    </source>
</evidence>
<dbReference type="Pfam" id="PF00067">
    <property type="entry name" value="p450"/>
    <property type="match status" value="1"/>
</dbReference>
<name>A0AAE1LH07_9NEOP</name>
<dbReference type="AlphaFoldDB" id="A0AAE1LH07"/>
<dbReference type="PANTHER" id="PTHR24291:SF105">
    <property type="entry name" value="CYTOCHROME P450 4P1-RELATED"/>
    <property type="match status" value="1"/>
</dbReference>
<keyword evidence="6 10" id="KW-0560">Oxidoreductase</keyword>
<accession>A0AAE1LH07</accession>
<keyword evidence="13" id="KW-1185">Reference proteome</keyword>